<feature type="region of interest" description="Disordered" evidence="1">
    <location>
        <begin position="386"/>
        <end position="424"/>
    </location>
</feature>
<dbReference type="InterPro" id="IPR002656">
    <property type="entry name" value="Acyl_transf_3_dom"/>
</dbReference>
<accession>A0A399QYC4</accession>
<feature type="transmembrane region" description="Helical" evidence="2">
    <location>
        <begin position="54"/>
        <end position="75"/>
    </location>
</feature>
<dbReference type="PANTHER" id="PTHR36927:SF3">
    <property type="entry name" value="GLUCANS BIOSYNTHESIS PROTEIN C"/>
    <property type="match status" value="1"/>
</dbReference>
<dbReference type="AlphaFoldDB" id="A0A399QYC4"/>
<reference evidence="4 5" key="1">
    <citation type="submission" date="2018-08" db="EMBL/GenBank/DDBJ databases">
        <title>Henriciella mobilis sp. nov., isolated from seawater.</title>
        <authorList>
            <person name="Cheng H."/>
            <person name="Wu Y.-H."/>
            <person name="Xu X.-W."/>
            <person name="Guo L.-L."/>
        </authorList>
    </citation>
    <scope>NUCLEOTIDE SEQUENCE [LARGE SCALE GENOMIC DNA]</scope>
    <source>
        <strain evidence="4 5">CCUG66934</strain>
    </source>
</reference>
<feature type="transmembrane region" description="Helical" evidence="2">
    <location>
        <begin position="351"/>
        <end position="370"/>
    </location>
</feature>
<name>A0A399QYC4_9PROT</name>
<feature type="transmembrane region" description="Helical" evidence="2">
    <location>
        <begin position="251"/>
        <end position="269"/>
    </location>
</feature>
<keyword evidence="2" id="KW-0472">Membrane</keyword>
<feature type="transmembrane region" description="Helical" evidence="2">
    <location>
        <begin position="321"/>
        <end position="339"/>
    </location>
</feature>
<comment type="caution">
    <text evidence="4">The sequence shown here is derived from an EMBL/GenBank/DDBJ whole genome shotgun (WGS) entry which is preliminary data.</text>
</comment>
<dbReference type="Pfam" id="PF01757">
    <property type="entry name" value="Acyl_transf_3"/>
    <property type="match status" value="1"/>
</dbReference>
<feature type="transmembrane region" description="Helical" evidence="2">
    <location>
        <begin position="185"/>
        <end position="204"/>
    </location>
</feature>
<evidence type="ECO:0000256" key="1">
    <source>
        <dbReference type="SAM" id="MobiDB-lite"/>
    </source>
</evidence>
<evidence type="ECO:0000313" key="5">
    <source>
        <dbReference type="Proteomes" id="UP000265431"/>
    </source>
</evidence>
<dbReference type="RefSeq" id="WP_119379087.1">
    <property type="nucleotide sequence ID" value="NZ_QWGB01000005.1"/>
</dbReference>
<feature type="compositionally biased region" description="Basic and acidic residues" evidence="1">
    <location>
        <begin position="392"/>
        <end position="409"/>
    </location>
</feature>
<dbReference type="InterPro" id="IPR050623">
    <property type="entry name" value="Glucan_succinyl_AcylTrfase"/>
</dbReference>
<evidence type="ECO:0000259" key="3">
    <source>
        <dbReference type="Pfam" id="PF01757"/>
    </source>
</evidence>
<sequence>MQHLETRRYDLDWLRVIAFLLLIFYHIGMFYVPWDWHVKSVHSGEGAEPLMLLLNPWRLSLLFFISGLALHFLYMKLGAGRLARDRVLRMGLPILAGIVLIVAPQSWLELVEKGEFDGGFLAFYPHYIEPDSNFSIITPTWNHLWYIVYLLAYSLLLAPVAGLITRWMQGTGATLTAKLFAGRSGVLAVLFLPAFPHMIFRLALDPYFPTTHNLVEDWANHAHSLTMLLTGFLLARDAAFWSAVRRATVPAILLVMMLGAGLSLLWANWEELSLDASWQLAIWPARMFRLLYAWIAILSLLGLAQRYLNRPGPLLRYLTEAVFPWYILHQTLIVMAGFWLTRQSLGVWSEFGALVLLTIGGCALLHEFVIRRTGVLRPFFGLKPRPPLATHPDGRPGGETRTDQDKNAYDAEVGADSNPQGCSG</sequence>
<dbReference type="EMBL" id="QWGB01000005">
    <property type="protein sequence ID" value="RIJ23898.1"/>
    <property type="molecule type" value="Genomic_DNA"/>
</dbReference>
<keyword evidence="2" id="KW-0812">Transmembrane</keyword>
<feature type="domain" description="Acyltransferase 3" evidence="3">
    <location>
        <begin position="9"/>
        <end position="366"/>
    </location>
</feature>
<feature type="transmembrane region" description="Helical" evidence="2">
    <location>
        <begin position="289"/>
        <end position="309"/>
    </location>
</feature>
<proteinExistence type="predicted"/>
<evidence type="ECO:0000313" key="4">
    <source>
        <dbReference type="EMBL" id="RIJ23898.1"/>
    </source>
</evidence>
<gene>
    <name evidence="4" type="ORF">D1224_06510</name>
</gene>
<feature type="transmembrane region" description="Helical" evidence="2">
    <location>
        <begin position="87"/>
        <end position="107"/>
    </location>
</feature>
<feature type="transmembrane region" description="Helical" evidence="2">
    <location>
        <begin position="144"/>
        <end position="164"/>
    </location>
</feature>
<organism evidence="4 5">
    <name type="scientific">Henriciella barbarensis</name>
    <dbReference type="NCBI Taxonomy" id="86342"/>
    <lineage>
        <taxon>Bacteria</taxon>
        <taxon>Pseudomonadati</taxon>
        <taxon>Pseudomonadota</taxon>
        <taxon>Alphaproteobacteria</taxon>
        <taxon>Hyphomonadales</taxon>
        <taxon>Hyphomonadaceae</taxon>
        <taxon>Henriciella</taxon>
    </lineage>
</organism>
<dbReference type="PANTHER" id="PTHR36927">
    <property type="entry name" value="BLR4337 PROTEIN"/>
    <property type="match status" value="1"/>
</dbReference>
<feature type="transmembrane region" description="Helical" evidence="2">
    <location>
        <begin position="12"/>
        <end position="34"/>
    </location>
</feature>
<dbReference type="OrthoDB" id="9809782at2"/>
<dbReference type="GO" id="GO:0016747">
    <property type="term" value="F:acyltransferase activity, transferring groups other than amino-acyl groups"/>
    <property type="evidence" value="ECO:0007669"/>
    <property type="project" value="InterPro"/>
</dbReference>
<protein>
    <recommendedName>
        <fullName evidence="3">Acyltransferase 3 domain-containing protein</fullName>
    </recommendedName>
</protein>
<keyword evidence="5" id="KW-1185">Reference proteome</keyword>
<evidence type="ECO:0000256" key="2">
    <source>
        <dbReference type="SAM" id="Phobius"/>
    </source>
</evidence>
<keyword evidence="2" id="KW-1133">Transmembrane helix</keyword>
<dbReference type="Proteomes" id="UP000265431">
    <property type="component" value="Unassembled WGS sequence"/>
</dbReference>